<gene>
    <name evidence="1" type="ORF">OG288_23055</name>
</gene>
<reference evidence="1" key="1">
    <citation type="submission" date="2022-10" db="EMBL/GenBank/DDBJ databases">
        <title>The complete genomes of actinobacterial strains from the NBC collection.</title>
        <authorList>
            <person name="Joergensen T.S."/>
            <person name="Alvarez Arevalo M."/>
            <person name="Sterndorff E.B."/>
            <person name="Faurdal D."/>
            <person name="Vuksanovic O."/>
            <person name="Mourched A.-S."/>
            <person name="Charusanti P."/>
            <person name="Shaw S."/>
            <person name="Blin K."/>
            <person name="Weber T."/>
        </authorList>
    </citation>
    <scope>NUCLEOTIDE SEQUENCE</scope>
    <source>
        <strain evidence="1">NBC_00189</strain>
    </source>
</reference>
<dbReference type="Proteomes" id="UP001432166">
    <property type="component" value="Chromosome"/>
</dbReference>
<dbReference type="EMBL" id="CP108133">
    <property type="protein sequence ID" value="WTP50937.1"/>
    <property type="molecule type" value="Genomic_DNA"/>
</dbReference>
<evidence type="ECO:0000313" key="2">
    <source>
        <dbReference type="Proteomes" id="UP001432166"/>
    </source>
</evidence>
<evidence type="ECO:0008006" key="3">
    <source>
        <dbReference type="Google" id="ProtNLM"/>
    </source>
</evidence>
<accession>A0ABZ1JI41</accession>
<evidence type="ECO:0000313" key="1">
    <source>
        <dbReference type="EMBL" id="WTP50937.1"/>
    </source>
</evidence>
<sequence>MTDQPSVTATASATAAAKELDWRRGAACAHLSERSVFARLPAEAEPVLHACGRCPIRKQCEAVVDPSHTWFDGVSGGRLWRNGREVTR</sequence>
<name>A0ABZ1JI41_9ACTN</name>
<dbReference type="RefSeq" id="WP_328938218.1">
    <property type="nucleotide sequence ID" value="NZ_CP108133.1"/>
</dbReference>
<keyword evidence="2" id="KW-1185">Reference proteome</keyword>
<organism evidence="1 2">
    <name type="scientific">Streptomyces tauricus</name>
    <dbReference type="NCBI Taxonomy" id="68274"/>
    <lineage>
        <taxon>Bacteria</taxon>
        <taxon>Bacillati</taxon>
        <taxon>Actinomycetota</taxon>
        <taxon>Actinomycetes</taxon>
        <taxon>Kitasatosporales</taxon>
        <taxon>Streptomycetaceae</taxon>
        <taxon>Streptomyces</taxon>
        <taxon>Streptomyces aurantiacus group</taxon>
    </lineage>
</organism>
<protein>
    <recommendedName>
        <fullName evidence="3">4Fe-4S Wbl-type domain-containing protein</fullName>
    </recommendedName>
</protein>
<proteinExistence type="predicted"/>